<name>A0A0R2E1Z7_9LACO</name>
<evidence type="ECO:0000256" key="1">
    <source>
        <dbReference type="ARBA" id="ARBA00006252"/>
    </source>
</evidence>
<accession>A0A0R2E1Z7</accession>
<dbReference type="Proteomes" id="UP000050898">
    <property type="component" value="Unassembled WGS sequence"/>
</dbReference>
<evidence type="ECO:0000313" key="4">
    <source>
        <dbReference type="EMBL" id="KRN10434.1"/>
    </source>
</evidence>
<protein>
    <submittedName>
        <fullName evidence="4">NADPH-quinone reductase (Modulator of drug activity B)</fullName>
    </submittedName>
</protein>
<dbReference type="GO" id="GO:0003955">
    <property type="term" value="F:NAD(P)H dehydrogenase (quinone) activity"/>
    <property type="evidence" value="ECO:0007669"/>
    <property type="project" value="TreeGrafter"/>
</dbReference>
<dbReference type="Pfam" id="PF02525">
    <property type="entry name" value="Flavodoxin_2"/>
    <property type="match status" value="1"/>
</dbReference>
<dbReference type="Gene3D" id="3.40.50.360">
    <property type="match status" value="1"/>
</dbReference>
<evidence type="ECO:0000259" key="3">
    <source>
        <dbReference type="Pfam" id="PF02525"/>
    </source>
</evidence>
<keyword evidence="2" id="KW-0560">Oxidoreductase</keyword>
<feature type="domain" description="Flavodoxin-like fold" evidence="3">
    <location>
        <begin position="32"/>
        <end position="190"/>
    </location>
</feature>
<dbReference type="SUPFAM" id="SSF52218">
    <property type="entry name" value="Flavoproteins"/>
    <property type="match status" value="1"/>
</dbReference>
<dbReference type="InterPro" id="IPR051545">
    <property type="entry name" value="NAD(P)H_dehydrogenase_qn"/>
</dbReference>
<dbReference type="AlphaFoldDB" id="A0A0R2E1Z7"/>
<comment type="similarity">
    <text evidence="1">Belongs to the NAD(P)H dehydrogenase (quinone) family.</text>
</comment>
<sequence length="209" mass="24495">MEYKNVKKEFYMHVSIVLDHPYTLESSKNVPHKRSYCAALAVNVIDTLKAQNHTVDVIDLQADKYDPVITKEGLTNWRTKEYVDEQSQNYLLRLKKADEIIFIFPVWWEVMPAMLKGFIDKVFCKGQVKKIAGQRQILNLKTKIRVLAVIGTPNIIYRLHYRNPLGNMLKRGVFGKLGLKDFKITYFNAEDQTERKRLWTLKKVGKYIL</sequence>
<dbReference type="GO" id="GO:0005829">
    <property type="term" value="C:cytosol"/>
    <property type="evidence" value="ECO:0007669"/>
    <property type="project" value="TreeGrafter"/>
</dbReference>
<dbReference type="PANTHER" id="PTHR10204:SF34">
    <property type="entry name" value="NAD(P)H DEHYDROGENASE [QUINONE] 1 ISOFORM 1"/>
    <property type="match status" value="1"/>
</dbReference>
<organism evidence="4 5">
    <name type="scientific">Liquorilactobacillus mali KCTC 3596 = DSM 20444</name>
    <dbReference type="NCBI Taxonomy" id="1046596"/>
    <lineage>
        <taxon>Bacteria</taxon>
        <taxon>Bacillati</taxon>
        <taxon>Bacillota</taxon>
        <taxon>Bacilli</taxon>
        <taxon>Lactobacillales</taxon>
        <taxon>Lactobacillaceae</taxon>
        <taxon>Liquorilactobacillus</taxon>
    </lineage>
</organism>
<dbReference type="InterPro" id="IPR003680">
    <property type="entry name" value="Flavodoxin_fold"/>
</dbReference>
<dbReference type="EMBL" id="AYYH01000010">
    <property type="protein sequence ID" value="KRN10434.1"/>
    <property type="molecule type" value="Genomic_DNA"/>
</dbReference>
<keyword evidence="5" id="KW-1185">Reference proteome</keyword>
<dbReference type="InterPro" id="IPR029039">
    <property type="entry name" value="Flavoprotein-like_sf"/>
</dbReference>
<evidence type="ECO:0000256" key="2">
    <source>
        <dbReference type="ARBA" id="ARBA00023002"/>
    </source>
</evidence>
<dbReference type="PANTHER" id="PTHR10204">
    <property type="entry name" value="NAD P H OXIDOREDUCTASE-RELATED"/>
    <property type="match status" value="1"/>
</dbReference>
<comment type="caution">
    <text evidence="4">The sequence shown here is derived from an EMBL/GenBank/DDBJ whole genome shotgun (WGS) entry which is preliminary data.</text>
</comment>
<dbReference type="PATRIC" id="fig|1046596.6.peg.205"/>
<proteinExistence type="inferred from homology"/>
<evidence type="ECO:0000313" key="5">
    <source>
        <dbReference type="Proteomes" id="UP000050898"/>
    </source>
</evidence>
<gene>
    <name evidence="4" type="ORF">FD00_GL000200</name>
</gene>
<reference evidence="4 5" key="1">
    <citation type="journal article" date="2015" name="Genome Announc.">
        <title>Expanding the biotechnology potential of lactobacilli through comparative genomics of 213 strains and associated genera.</title>
        <authorList>
            <person name="Sun Z."/>
            <person name="Harris H.M."/>
            <person name="McCann A."/>
            <person name="Guo C."/>
            <person name="Argimon S."/>
            <person name="Zhang W."/>
            <person name="Yang X."/>
            <person name="Jeffery I.B."/>
            <person name="Cooney J.C."/>
            <person name="Kagawa T.F."/>
            <person name="Liu W."/>
            <person name="Song Y."/>
            <person name="Salvetti E."/>
            <person name="Wrobel A."/>
            <person name="Rasinkangas P."/>
            <person name="Parkhill J."/>
            <person name="Rea M.C."/>
            <person name="O'Sullivan O."/>
            <person name="Ritari J."/>
            <person name="Douillard F.P."/>
            <person name="Paul Ross R."/>
            <person name="Yang R."/>
            <person name="Briner A.E."/>
            <person name="Felis G.E."/>
            <person name="de Vos W.M."/>
            <person name="Barrangou R."/>
            <person name="Klaenhammer T.R."/>
            <person name="Caufield P.W."/>
            <person name="Cui Y."/>
            <person name="Zhang H."/>
            <person name="O'Toole P.W."/>
        </authorList>
    </citation>
    <scope>NUCLEOTIDE SEQUENCE [LARGE SCALE GENOMIC DNA]</scope>
    <source>
        <strain evidence="4 5">DSM 20444</strain>
    </source>
</reference>